<dbReference type="STRING" id="481446.NIT7645_02759"/>
<sequence>MAERAQPLRSRWGLGVAACVAALILGALAAVVWRAEVGRGIGPADWAAIRFTVVQAILSAGVGVALAVPVARALARRRFPGRRFLIALMGAPFILPVIVAILGILAVFGRSGWLSDALAVFGFEPIQIYGLHGVVLAHVFFNLPLATRLILQGWQEIPAERFRLAAQINADPRAMWRLLEAPMLRQVVPGALAVVFAICLSSFAVALTLGGGPRATTIELAIYQAFRFDFDLGRAALLSGVQLVLTGAAAIVALRVATGEGFGTGLDRSLRRWDGQTPAARLWDSLWICAAALFLILPLSAIVLAGVPGLAAMGGRSAAAIWSAAANSVVISAVSTGVLVMMALPMAVAVALGSARGGGALVEMAGLLGLAVSPLVIGTGLFVVIYPIADPFALALPVTALVNALMSLPFALRILVPRTREILSRYGRLSLSLDVRGWDFIRRVLLPRMRPQIGFAAGLAAALSMGDLGVIALFADSETATLPLQVYRLMGAYQMEAASGGALLLLCLSMGAFYILDRGGRRHAET</sequence>
<dbReference type="SUPFAM" id="SSF161098">
    <property type="entry name" value="MetI-like"/>
    <property type="match status" value="2"/>
</dbReference>
<dbReference type="InterPro" id="IPR035906">
    <property type="entry name" value="MetI-like_sf"/>
</dbReference>
<dbReference type="PANTHER" id="PTHR30183:SF9">
    <property type="entry name" value="THIAMINE TRANSPORT SYSTEM PERMEASE PROTEIN THIP"/>
    <property type="match status" value="1"/>
</dbReference>
<keyword evidence="4 7" id="KW-0812">Transmembrane</keyword>
<feature type="transmembrane region" description="Helical" evidence="7">
    <location>
        <begin position="53"/>
        <end position="75"/>
    </location>
</feature>
<evidence type="ECO:0000256" key="3">
    <source>
        <dbReference type="ARBA" id="ARBA00022475"/>
    </source>
</evidence>
<feature type="domain" description="ABC transmembrane type-1" evidence="8">
    <location>
        <begin position="325"/>
        <end position="516"/>
    </location>
</feature>
<keyword evidence="5 7" id="KW-1133">Transmembrane helix</keyword>
<dbReference type="GO" id="GO:0005886">
    <property type="term" value="C:plasma membrane"/>
    <property type="evidence" value="ECO:0007669"/>
    <property type="project" value="UniProtKB-SubCell"/>
</dbReference>
<feature type="transmembrane region" description="Helical" evidence="7">
    <location>
        <begin position="364"/>
        <end position="388"/>
    </location>
</feature>
<dbReference type="AlphaFoldDB" id="A0A0H5D5K6"/>
<feature type="domain" description="ABC transmembrane type-1" evidence="8">
    <location>
        <begin position="49"/>
        <end position="253"/>
    </location>
</feature>
<evidence type="ECO:0000313" key="9">
    <source>
        <dbReference type="EMBL" id="CRL12467.1"/>
    </source>
</evidence>
<feature type="transmembrane region" description="Helical" evidence="7">
    <location>
        <begin position="84"/>
        <end position="108"/>
    </location>
</feature>
<evidence type="ECO:0000259" key="8">
    <source>
        <dbReference type="PROSITE" id="PS50928"/>
    </source>
</evidence>
<protein>
    <submittedName>
        <fullName evidence="9">Sulfate transport system permease protein CysW</fullName>
    </submittedName>
</protein>
<feature type="transmembrane region" description="Helical" evidence="7">
    <location>
        <begin position="319"/>
        <end position="352"/>
    </location>
</feature>
<feature type="transmembrane region" description="Helical" evidence="7">
    <location>
        <begin position="394"/>
        <end position="416"/>
    </location>
</feature>
<accession>A0A0H5D5K6</accession>
<feature type="transmembrane region" description="Helical" evidence="7">
    <location>
        <begin position="453"/>
        <end position="475"/>
    </location>
</feature>
<keyword evidence="10" id="KW-1185">Reference proteome</keyword>
<evidence type="ECO:0000313" key="10">
    <source>
        <dbReference type="Proteomes" id="UP000043764"/>
    </source>
</evidence>
<dbReference type="GO" id="GO:0055085">
    <property type="term" value="P:transmembrane transport"/>
    <property type="evidence" value="ECO:0007669"/>
    <property type="project" value="InterPro"/>
</dbReference>
<evidence type="ECO:0000256" key="1">
    <source>
        <dbReference type="ARBA" id="ARBA00004651"/>
    </source>
</evidence>
<dbReference type="Gene3D" id="1.10.3720.10">
    <property type="entry name" value="MetI-like"/>
    <property type="match status" value="2"/>
</dbReference>
<evidence type="ECO:0000256" key="7">
    <source>
        <dbReference type="SAM" id="Phobius"/>
    </source>
</evidence>
<keyword evidence="6 7" id="KW-0472">Membrane</keyword>
<feature type="transmembrane region" description="Helical" evidence="7">
    <location>
        <begin position="12"/>
        <end position="33"/>
    </location>
</feature>
<dbReference type="EMBL" id="CVRL01000041">
    <property type="protein sequence ID" value="CRL12467.1"/>
    <property type="molecule type" value="Genomic_DNA"/>
</dbReference>
<feature type="transmembrane region" description="Helical" evidence="7">
    <location>
        <begin position="495"/>
        <end position="516"/>
    </location>
</feature>
<evidence type="ECO:0000256" key="4">
    <source>
        <dbReference type="ARBA" id="ARBA00022692"/>
    </source>
</evidence>
<dbReference type="RefSeq" id="WP_050674146.1">
    <property type="nucleotide sequence ID" value="NZ_CVRL01000041.1"/>
</dbReference>
<feature type="transmembrane region" description="Helical" evidence="7">
    <location>
        <begin position="128"/>
        <end position="151"/>
    </location>
</feature>
<comment type="subcellular location">
    <subcellularLocation>
        <location evidence="1">Cell membrane</location>
        <topology evidence="1">Multi-pass membrane protein</topology>
    </subcellularLocation>
</comment>
<dbReference type="PANTHER" id="PTHR30183">
    <property type="entry name" value="MOLYBDENUM TRANSPORT SYSTEM PERMEASE PROTEIN MODB"/>
    <property type="match status" value="1"/>
</dbReference>
<feature type="transmembrane region" description="Helical" evidence="7">
    <location>
        <begin position="187"/>
        <end position="212"/>
    </location>
</feature>
<keyword evidence="3" id="KW-1003">Cell membrane</keyword>
<organism evidence="9 10">
    <name type="scientific">Phaeobacter italicus</name>
    <dbReference type="NCBI Taxonomy" id="481446"/>
    <lineage>
        <taxon>Bacteria</taxon>
        <taxon>Pseudomonadati</taxon>
        <taxon>Pseudomonadota</taxon>
        <taxon>Alphaproteobacteria</taxon>
        <taxon>Rhodobacterales</taxon>
        <taxon>Roseobacteraceae</taxon>
        <taxon>Phaeobacter</taxon>
    </lineage>
</organism>
<name>A0A0H5D5K6_9RHOB</name>
<proteinExistence type="predicted"/>
<reference evidence="10" key="1">
    <citation type="submission" date="2015-05" db="EMBL/GenBank/DDBJ databases">
        <authorList>
            <person name="Rodrigo-Torres Lidia"/>
            <person name="Arahal R.David."/>
        </authorList>
    </citation>
    <scope>NUCLEOTIDE SEQUENCE [LARGE SCALE GENOMIC DNA]</scope>
    <source>
        <strain evidence="10">CECT 7321</strain>
    </source>
</reference>
<dbReference type="InterPro" id="IPR000515">
    <property type="entry name" value="MetI-like"/>
</dbReference>
<evidence type="ECO:0000256" key="6">
    <source>
        <dbReference type="ARBA" id="ARBA00023136"/>
    </source>
</evidence>
<evidence type="ECO:0000256" key="5">
    <source>
        <dbReference type="ARBA" id="ARBA00022989"/>
    </source>
</evidence>
<dbReference type="PROSITE" id="PS50928">
    <property type="entry name" value="ABC_TM1"/>
    <property type="match status" value="2"/>
</dbReference>
<dbReference type="Proteomes" id="UP000043764">
    <property type="component" value="Unassembled WGS sequence"/>
</dbReference>
<dbReference type="CDD" id="cd06261">
    <property type="entry name" value="TM_PBP2"/>
    <property type="match status" value="2"/>
</dbReference>
<feature type="transmembrane region" description="Helical" evidence="7">
    <location>
        <begin position="232"/>
        <end position="254"/>
    </location>
</feature>
<feature type="transmembrane region" description="Helical" evidence="7">
    <location>
        <begin position="286"/>
        <end position="307"/>
    </location>
</feature>
<evidence type="ECO:0000256" key="2">
    <source>
        <dbReference type="ARBA" id="ARBA00022448"/>
    </source>
</evidence>
<keyword evidence="2" id="KW-0813">Transport</keyword>
<gene>
    <name evidence="9" type="primary">cysW_2</name>
    <name evidence="9" type="ORF">NIT7321_03343</name>
</gene>